<dbReference type="SUPFAM" id="SSF53383">
    <property type="entry name" value="PLP-dependent transferases"/>
    <property type="match status" value="1"/>
</dbReference>
<comment type="similarity">
    <text evidence="2 7">Belongs to the class-II pyridoxal-phosphate-dependent aminotransferase family.</text>
</comment>
<keyword evidence="4" id="KW-0808">Transferase</keyword>
<name>A0A7S1BVM5_9STRA</name>
<sequence length="627" mass="68438">MPVQHDFPGTVDTDLFTSQNPPDISSCSFTHTTDSSLGDSSIPVKTKRVGFNNEKDCDGDDVSSVSSSCSVSAQHVHASQEDDQDPYSDVRSRMAELVRLDRLDFGCPVCPPPSLEEKAAVDNGLICRIPDMTFFTALTTYFGYAVVVLFGHIRDFFGITLKLKTSRYLQSEPPEGYAPLLNSWEHFYTKRIYHRIQDCFNRPISSTPGAKIEVLERVSPDGNKTMEVLGPVPISSPYEDGPFFGTSDGNAAVRRCTNLGSYNYLGFADAWLETCGHSVLSCLESHPITYASPFSEAGRSSLHLELEGIVADFLGKEDAMLCNMGFSTNSTVIPALVGPGDLILSDEFNHTSIVNGARASGATIRIFRHNCAAHLEEVLRDAILNGRNLGKILVIVEGIYSMEGEYADLNSIVPICRQYGAFIYLDEAHSIGASGASGRGCCEHCGIDTSQVDVFMGTFTKSFGAMGGYIAGNQEVVDHLRNISAASRCLSSMSPVVCQQIITAFKIIMGKDGTTIGSTKMQSLKDNSNYFRMRLNEMGLHVLGNYDSPIMPVMLYNNTKIAAFSRECFHRGLAIVVVGFPAVAVTKSRARFCISAAHSREDLDRALLEIDEVADLLKLKYAKSTFG</sequence>
<dbReference type="GO" id="GO:0004758">
    <property type="term" value="F:serine C-palmitoyltransferase activity"/>
    <property type="evidence" value="ECO:0007669"/>
    <property type="project" value="UniProtKB-EC"/>
</dbReference>
<dbReference type="InterPro" id="IPR015422">
    <property type="entry name" value="PyrdxlP-dep_Trfase_small"/>
</dbReference>
<evidence type="ECO:0000259" key="8">
    <source>
        <dbReference type="Pfam" id="PF00155"/>
    </source>
</evidence>
<reference evidence="9" key="1">
    <citation type="submission" date="2021-01" db="EMBL/GenBank/DDBJ databases">
        <authorList>
            <person name="Corre E."/>
            <person name="Pelletier E."/>
            <person name="Niang G."/>
            <person name="Scheremetjew M."/>
            <person name="Finn R."/>
            <person name="Kale V."/>
            <person name="Holt S."/>
            <person name="Cochrane G."/>
            <person name="Meng A."/>
            <person name="Brown T."/>
            <person name="Cohen L."/>
        </authorList>
    </citation>
    <scope>NUCLEOTIDE SEQUENCE</scope>
    <source>
        <strain evidence="9">308</strain>
    </source>
</reference>
<dbReference type="EMBL" id="HBFR01036468">
    <property type="protein sequence ID" value="CAD8899354.1"/>
    <property type="molecule type" value="Transcribed_RNA"/>
</dbReference>
<dbReference type="GO" id="GO:0016020">
    <property type="term" value="C:membrane"/>
    <property type="evidence" value="ECO:0007669"/>
    <property type="project" value="GOC"/>
</dbReference>
<evidence type="ECO:0000256" key="7">
    <source>
        <dbReference type="RuleBase" id="RU003693"/>
    </source>
</evidence>
<dbReference type="PROSITE" id="PS00599">
    <property type="entry name" value="AA_TRANSFER_CLASS_2"/>
    <property type="match status" value="1"/>
</dbReference>
<dbReference type="Gene3D" id="3.40.640.10">
    <property type="entry name" value="Type I PLP-dependent aspartate aminotransferase-like (Major domain)"/>
    <property type="match status" value="1"/>
</dbReference>
<dbReference type="InterPro" id="IPR050087">
    <property type="entry name" value="AON_synthase_class-II"/>
</dbReference>
<dbReference type="PANTHER" id="PTHR13693:SF3">
    <property type="entry name" value="LD36009P"/>
    <property type="match status" value="1"/>
</dbReference>
<dbReference type="Pfam" id="PF00155">
    <property type="entry name" value="Aminotran_1_2"/>
    <property type="match status" value="1"/>
</dbReference>
<dbReference type="AlphaFoldDB" id="A0A7S1BVM5"/>
<comment type="catalytic activity">
    <reaction evidence="6">
        <text>L-serine + hexadecanoyl-CoA + H(+) = 3-oxosphinganine + CO2 + CoA</text>
        <dbReference type="Rhea" id="RHEA:14761"/>
        <dbReference type="ChEBI" id="CHEBI:15378"/>
        <dbReference type="ChEBI" id="CHEBI:16526"/>
        <dbReference type="ChEBI" id="CHEBI:33384"/>
        <dbReference type="ChEBI" id="CHEBI:57287"/>
        <dbReference type="ChEBI" id="CHEBI:57379"/>
        <dbReference type="ChEBI" id="CHEBI:58299"/>
        <dbReference type="EC" id="2.3.1.50"/>
    </reaction>
</comment>
<evidence type="ECO:0000256" key="2">
    <source>
        <dbReference type="ARBA" id="ARBA00008392"/>
    </source>
</evidence>
<dbReference type="InterPro" id="IPR015421">
    <property type="entry name" value="PyrdxlP-dep_Trfase_major"/>
</dbReference>
<dbReference type="GO" id="GO:0030170">
    <property type="term" value="F:pyridoxal phosphate binding"/>
    <property type="evidence" value="ECO:0007669"/>
    <property type="project" value="InterPro"/>
</dbReference>
<dbReference type="InterPro" id="IPR004839">
    <property type="entry name" value="Aminotransferase_I/II_large"/>
</dbReference>
<dbReference type="InterPro" id="IPR015424">
    <property type="entry name" value="PyrdxlP-dep_Trfase"/>
</dbReference>
<protein>
    <recommendedName>
        <fullName evidence="3">serine C-palmitoyltransferase</fullName>
        <ecNumber evidence="3">2.3.1.50</ecNumber>
    </recommendedName>
</protein>
<evidence type="ECO:0000313" key="9">
    <source>
        <dbReference type="EMBL" id="CAD8899354.1"/>
    </source>
</evidence>
<evidence type="ECO:0000256" key="5">
    <source>
        <dbReference type="ARBA" id="ARBA00022898"/>
    </source>
</evidence>
<evidence type="ECO:0000256" key="1">
    <source>
        <dbReference type="ARBA" id="ARBA00001933"/>
    </source>
</evidence>
<comment type="cofactor">
    <cofactor evidence="1 7">
        <name>pyridoxal 5'-phosphate</name>
        <dbReference type="ChEBI" id="CHEBI:597326"/>
    </cofactor>
</comment>
<evidence type="ECO:0000256" key="4">
    <source>
        <dbReference type="ARBA" id="ARBA00022679"/>
    </source>
</evidence>
<gene>
    <name evidence="9" type="ORF">CHYS00102_LOCUS26570</name>
</gene>
<dbReference type="GO" id="GO:0046512">
    <property type="term" value="P:sphingosine biosynthetic process"/>
    <property type="evidence" value="ECO:0007669"/>
    <property type="project" value="TreeGrafter"/>
</dbReference>
<dbReference type="CDD" id="cd06454">
    <property type="entry name" value="KBL_like"/>
    <property type="match status" value="1"/>
</dbReference>
<dbReference type="PANTHER" id="PTHR13693">
    <property type="entry name" value="CLASS II AMINOTRANSFERASE/8-AMINO-7-OXONONANOATE SYNTHASE"/>
    <property type="match status" value="1"/>
</dbReference>
<feature type="domain" description="Aminotransferase class I/classII large" evidence="8">
    <location>
        <begin position="256"/>
        <end position="607"/>
    </location>
</feature>
<evidence type="ECO:0000256" key="6">
    <source>
        <dbReference type="ARBA" id="ARBA00048528"/>
    </source>
</evidence>
<dbReference type="Gene3D" id="3.90.1150.10">
    <property type="entry name" value="Aspartate Aminotransferase, domain 1"/>
    <property type="match status" value="1"/>
</dbReference>
<keyword evidence="5 7" id="KW-0663">Pyridoxal phosphate</keyword>
<accession>A0A7S1BVM5</accession>
<dbReference type="EC" id="2.3.1.50" evidence="3"/>
<dbReference type="GO" id="GO:0046513">
    <property type="term" value="P:ceramide biosynthetic process"/>
    <property type="evidence" value="ECO:0007669"/>
    <property type="project" value="TreeGrafter"/>
</dbReference>
<dbReference type="GO" id="GO:0017059">
    <property type="term" value="C:serine palmitoyltransferase complex"/>
    <property type="evidence" value="ECO:0007669"/>
    <property type="project" value="TreeGrafter"/>
</dbReference>
<dbReference type="InterPro" id="IPR001917">
    <property type="entry name" value="Aminotrans_II_pyridoxalP_BS"/>
</dbReference>
<evidence type="ECO:0000256" key="3">
    <source>
        <dbReference type="ARBA" id="ARBA00013220"/>
    </source>
</evidence>
<proteinExistence type="inferred from homology"/>
<organism evidence="9">
    <name type="scientific">Corethron hystrix</name>
    <dbReference type="NCBI Taxonomy" id="216773"/>
    <lineage>
        <taxon>Eukaryota</taxon>
        <taxon>Sar</taxon>
        <taxon>Stramenopiles</taxon>
        <taxon>Ochrophyta</taxon>
        <taxon>Bacillariophyta</taxon>
        <taxon>Coscinodiscophyceae</taxon>
        <taxon>Corethrophycidae</taxon>
        <taxon>Corethrales</taxon>
        <taxon>Corethraceae</taxon>
        <taxon>Corethron</taxon>
    </lineage>
</organism>